<dbReference type="Pfam" id="PF00319">
    <property type="entry name" value="SRF-TF"/>
    <property type="match status" value="1"/>
</dbReference>
<feature type="region of interest" description="Disordered" evidence="6">
    <location>
        <begin position="449"/>
        <end position="494"/>
    </location>
</feature>
<dbReference type="PROSITE" id="PS50066">
    <property type="entry name" value="MADS_BOX_2"/>
    <property type="match status" value="1"/>
</dbReference>
<dbReference type="GO" id="GO:0000978">
    <property type="term" value="F:RNA polymerase II cis-regulatory region sequence-specific DNA binding"/>
    <property type="evidence" value="ECO:0007669"/>
    <property type="project" value="TreeGrafter"/>
</dbReference>
<dbReference type="InterPro" id="IPR002100">
    <property type="entry name" value="TF_MADSbox"/>
</dbReference>
<feature type="compositionally biased region" description="Low complexity" evidence="6">
    <location>
        <begin position="371"/>
        <end position="393"/>
    </location>
</feature>
<dbReference type="GO" id="GO:0046983">
    <property type="term" value="F:protein dimerization activity"/>
    <property type="evidence" value="ECO:0007669"/>
    <property type="project" value="InterPro"/>
</dbReference>
<dbReference type="PANTHER" id="PTHR11945:SF534">
    <property type="entry name" value="MYOCYTE-SPECIFIC ENHANCER FACTOR 2"/>
    <property type="match status" value="1"/>
</dbReference>
<accession>A0AAV5RLU7</accession>
<dbReference type="PRINTS" id="PR00404">
    <property type="entry name" value="MADSDOMAIN"/>
</dbReference>
<dbReference type="GO" id="GO:0005634">
    <property type="term" value="C:nucleus"/>
    <property type="evidence" value="ECO:0007669"/>
    <property type="project" value="UniProtKB-SubCell"/>
</dbReference>
<feature type="domain" description="MADS-box" evidence="7">
    <location>
        <begin position="1"/>
        <end position="61"/>
    </location>
</feature>
<comment type="subcellular location">
    <subcellularLocation>
        <location evidence="1">Nucleus</location>
    </subcellularLocation>
</comment>
<comment type="caution">
    <text evidence="8">The sequence shown here is derived from an EMBL/GenBank/DDBJ whole genome shotgun (WGS) entry which is preliminary data.</text>
</comment>
<feature type="compositionally biased region" description="Pro residues" evidence="6">
    <location>
        <begin position="359"/>
        <end position="370"/>
    </location>
</feature>
<evidence type="ECO:0000259" key="7">
    <source>
        <dbReference type="PROSITE" id="PS50066"/>
    </source>
</evidence>
<reference evidence="8 9" key="1">
    <citation type="journal article" date="2023" name="Elife">
        <title>Identification of key yeast species and microbe-microbe interactions impacting larval growth of Drosophila in the wild.</title>
        <authorList>
            <person name="Mure A."/>
            <person name="Sugiura Y."/>
            <person name="Maeda R."/>
            <person name="Honda K."/>
            <person name="Sakurai N."/>
            <person name="Takahashi Y."/>
            <person name="Watada M."/>
            <person name="Katoh T."/>
            <person name="Gotoh A."/>
            <person name="Gotoh Y."/>
            <person name="Taniguchi I."/>
            <person name="Nakamura K."/>
            <person name="Hayashi T."/>
            <person name="Katayama T."/>
            <person name="Uemura T."/>
            <person name="Hattori Y."/>
        </authorList>
    </citation>
    <scope>NUCLEOTIDE SEQUENCE [LARGE SCALE GENOMIC DNA]</scope>
    <source>
        <strain evidence="8 9">SB-73</strain>
    </source>
</reference>
<organism evidence="8 9">
    <name type="scientific">Starmerella bacillaris</name>
    <name type="common">Yeast</name>
    <name type="synonym">Candida zemplinina</name>
    <dbReference type="NCBI Taxonomy" id="1247836"/>
    <lineage>
        <taxon>Eukaryota</taxon>
        <taxon>Fungi</taxon>
        <taxon>Dikarya</taxon>
        <taxon>Ascomycota</taxon>
        <taxon>Saccharomycotina</taxon>
        <taxon>Dipodascomycetes</taxon>
        <taxon>Dipodascales</taxon>
        <taxon>Trichomonascaceae</taxon>
        <taxon>Starmerella</taxon>
    </lineage>
</organism>
<dbReference type="InterPro" id="IPR036879">
    <property type="entry name" value="TF_MADSbox_sf"/>
</dbReference>
<dbReference type="SMART" id="SM00432">
    <property type="entry name" value="MADS"/>
    <property type="match status" value="1"/>
</dbReference>
<keyword evidence="2" id="KW-0805">Transcription regulation</keyword>
<dbReference type="AlphaFoldDB" id="A0AAV5RLU7"/>
<gene>
    <name evidence="8" type="ORF">DASB73_034640</name>
</gene>
<dbReference type="SUPFAM" id="SSF55455">
    <property type="entry name" value="SRF-like"/>
    <property type="match status" value="1"/>
</dbReference>
<dbReference type="GO" id="GO:0045944">
    <property type="term" value="P:positive regulation of transcription by RNA polymerase II"/>
    <property type="evidence" value="ECO:0007669"/>
    <property type="project" value="TreeGrafter"/>
</dbReference>
<keyword evidence="4" id="KW-0804">Transcription</keyword>
<evidence type="ECO:0000256" key="1">
    <source>
        <dbReference type="ARBA" id="ARBA00004123"/>
    </source>
</evidence>
<feature type="compositionally biased region" description="Basic and acidic residues" evidence="6">
    <location>
        <begin position="185"/>
        <end position="199"/>
    </location>
</feature>
<feature type="compositionally biased region" description="Low complexity" evidence="6">
    <location>
        <begin position="349"/>
        <end position="358"/>
    </location>
</feature>
<dbReference type="EMBL" id="BTGC01000008">
    <property type="protein sequence ID" value="GMM52501.1"/>
    <property type="molecule type" value="Genomic_DNA"/>
</dbReference>
<dbReference type="PANTHER" id="PTHR11945">
    <property type="entry name" value="MADS BOX PROTEIN"/>
    <property type="match status" value="1"/>
</dbReference>
<evidence type="ECO:0000256" key="3">
    <source>
        <dbReference type="ARBA" id="ARBA00023125"/>
    </source>
</evidence>
<feature type="compositionally biased region" description="Basic and acidic residues" evidence="6">
    <location>
        <begin position="468"/>
        <end position="494"/>
    </location>
</feature>
<feature type="compositionally biased region" description="Polar residues" evidence="6">
    <location>
        <begin position="394"/>
        <end position="403"/>
    </location>
</feature>
<dbReference type="Proteomes" id="UP001362899">
    <property type="component" value="Unassembled WGS sequence"/>
</dbReference>
<keyword evidence="5" id="KW-0539">Nucleus</keyword>
<evidence type="ECO:0000313" key="8">
    <source>
        <dbReference type="EMBL" id="GMM52501.1"/>
    </source>
</evidence>
<protein>
    <submittedName>
        <fullName evidence="8">Smp1 protein</fullName>
    </submittedName>
</protein>
<name>A0AAV5RLU7_STABA</name>
<feature type="compositionally biased region" description="Low complexity" evidence="6">
    <location>
        <begin position="298"/>
        <end position="318"/>
    </location>
</feature>
<evidence type="ECO:0000256" key="5">
    <source>
        <dbReference type="ARBA" id="ARBA00023242"/>
    </source>
</evidence>
<feature type="region of interest" description="Disordered" evidence="6">
    <location>
        <begin position="150"/>
        <end position="232"/>
    </location>
</feature>
<evidence type="ECO:0000256" key="2">
    <source>
        <dbReference type="ARBA" id="ARBA00023015"/>
    </source>
</evidence>
<keyword evidence="9" id="KW-1185">Reference proteome</keyword>
<evidence type="ECO:0000313" key="9">
    <source>
        <dbReference type="Proteomes" id="UP001362899"/>
    </source>
</evidence>
<feature type="region of interest" description="Disordered" evidence="6">
    <location>
        <begin position="293"/>
        <end position="412"/>
    </location>
</feature>
<proteinExistence type="predicted"/>
<dbReference type="Gene3D" id="3.40.1810.10">
    <property type="entry name" value="Transcription factor, MADS-box"/>
    <property type="match status" value="1"/>
</dbReference>
<dbReference type="GO" id="GO:0000981">
    <property type="term" value="F:DNA-binding transcription factor activity, RNA polymerase II-specific"/>
    <property type="evidence" value="ECO:0007669"/>
    <property type="project" value="TreeGrafter"/>
</dbReference>
<feature type="region of interest" description="Disordered" evidence="6">
    <location>
        <begin position="80"/>
        <end position="109"/>
    </location>
</feature>
<keyword evidence="3" id="KW-0238">DNA-binding</keyword>
<evidence type="ECO:0000256" key="6">
    <source>
        <dbReference type="SAM" id="MobiDB-lite"/>
    </source>
</evidence>
<feature type="compositionally biased region" description="Polar residues" evidence="6">
    <location>
        <begin position="92"/>
        <end position="104"/>
    </location>
</feature>
<evidence type="ECO:0000256" key="4">
    <source>
        <dbReference type="ARBA" id="ARBA00023163"/>
    </source>
</evidence>
<feature type="compositionally biased region" description="Polar residues" evidence="6">
    <location>
        <begin position="319"/>
        <end position="348"/>
    </location>
</feature>
<sequence>MGRRKIRIKPIKEDRNRYVTFMKRKAGLFKKAHELAVLCQVELALIITTPESKTYEYFTGNLEEILARRLELPIEESKCPADFGIEGDDSDSASNTSQNINKPDSLSKDVVNDIHKDQELSDRSPSKSDRPKLKVQIPPMSLAMSQQLIGNVGHQGPPGQAGNDVSVGSNGPHVQGGAPGMDPSKVGRSDDKKISREPSPHTGLHSTQGQTRGVPGQLAQPGVGGPQNPYYNEVRSPAQYQYNTPVASNYNRQQQGYFPGYTPIATQGYFGAPFPVNYALPGYNQFPNARQNYRWSAGQPNQPGVPGQPGQPTPTGQNSSAQGGIPGSNNSHNPSGMQGTSLVPGSQDPQGPSGMHGPHGPPGPQGPPMPQNSQGPPSANSSSLNLNSQNSGSIPINLNQANHGATPVGHEPGMISATAASMPSRYINDTLMSPSNYFSMEWGVWDPNSAKPMETPTEPTAHPVSGAHEGEASEEGLKRPMEYQEGHPKWKKES</sequence>